<dbReference type="OrthoDB" id="5126881at2759"/>
<gene>
    <name evidence="4" type="ORF">CTI12_AA545800</name>
</gene>
<dbReference type="Pfam" id="PF02882">
    <property type="entry name" value="THF_DHG_CYH_C"/>
    <property type="match status" value="1"/>
</dbReference>
<dbReference type="EMBL" id="PKPP01012478">
    <property type="protein sequence ID" value="PWA42331.1"/>
    <property type="molecule type" value="Genomic_DNA"/>
</dbReference>
<keyword evidence="5" id="KW-1185">Reference proteome</keyword>
<keyword evidence="2" id="KW-0472">Membrane</keyword>
<proteinExistence type="predicted"/>
<dbReference type="AlphaFoldDB" id="A0A2U1L003"/>
<evidence type="ECO:0000256" key="1">
    <source>
        <dbReference type="ARBA" id="ARBA00012776"/>
    </source>
</evidence>
<dbReference type="InterPro" id="IPR036291">
    <property type="entry name" value="NAD(P)-bd_dom_sf"/>
</dbReference>
<dbReference type="Proteomes" id="UP000245207">
    <property type="component" value="Unassembled WGS sequence"/>
</dbReference>
<evidence type="ECO:0000256" key="2">
    <source>
        <dbReference type="SAM" id="Phobius"/>
    </source>
</evidence>
<keyword evidence="2" id="KW-1133">Transmembrane helix</keyword>
<sequence>MVASWVKPGAVLIDVGINPVEEASKVASAITPVPGGVHLMTIAMLLLNTLLSAKRIHNFRSFGLLYGVFYNQETGKEHCLKIIHDEHHLGDRAGARPLIRIFDMGGRMVWDLGNITKLGLKWLLEGLAVIGFVGGNEPEETENCISIILKQIISEEITHWLNLIDH</sequence>
<evidence type="ECO:0000259" key="3">
    <source>
        <dbReference type="Pfam" id="PF02882"/>
    </source>
</evidence>
<dbReference type="PANTHER" id="PTHR48099:SF5">
    <property type="entry name" value="C-1-TETRAHYDROFOLATE SYNTHASE, CYTOPLASMIC"/>
    <property type="match status" value="1"/>
</dbReference>
<dbReference type="SUPFAM" id="SSF51735">
    <property type="entry name" value="NAD(P)-binding Rossmann-fold domains"/>
    <property type="match status" value="1"/>
</dbReference>
<feature type="domain" description="Tetrahydrofolate dehydrogenase/cyclohydrolase NAD(P)-binding" evidence="3">
    <location>
        <begin position="3"/>
        <end position="55"/>
    </location>
</feature>
<evidence type="ECO:0000313" key="5">
    <source>
        <dbReference type="Proteomes" id="UP000245207"/>
    </source>
</evidence>
<feature type="transmembrane region" description="Helical" evidence="2">
    <location>
        <begin position="29"/>
        <end position="51"/>
    </location>
</feature>
<dbReference type="GO" id="GO:0004477">
    <property type="term" value="F:methenyltetrahydrofolate cyclohydrolase activity"/>
    <property type="evidence" value="ECO:0007669"/>
    <property type="project" value="UniProtKB-EC"/>
</dbReference>
<evidence type="ECO:0000313" key="4">
    <source>
        <dbReference type="EMBL" id="PWA42331.1"/>
    </source>
</evidence>
<dbReference type="InterPro" id="IPR020631">
    <property type="entry name" value="THF_DH/CycHdrlase_NAD-bd_dom"/>
</dbReference>
<name>A0A2U1L003_ARTAN</name>
<keyword evidence="2" id="KW-0812">Transmembrane</keyword>
<organism evidence="4 5">
    <name type="scientific">Artemisia annua</name>
    <name type="common">Sweet wormwood</name>
    <dbReference type="NCBI Taxonomy" id="35608"/>
    <lineage>
        <taxon>Eukaryota</taxon>
        <taxon>Viridiplantae</taxon>
        <taxon>Streptophyta</taxon>
        <taxon>Embryophyta</taxon>
        <taxon>Tracheophyta</taxon>
        <taxon>Spermatophyta</taxon>
        <taxon>Magnoliopsida</taxon>
        <taxon>eudicotyledons</taxon>
        <taxon>Gunneridae</taxon>
        <taxon>Pentapetalae</taxon>
        <taxon>asterids</taxon>
        <taxon>campanulids</taxon>
        <taxon>Asterales</taxon>
        <taxon>Asteraceae</taxon>
        <taxon>Asteroideae</taxon>
        <taxon>Anthemideae</taxon>
        <taxon>Artemisiinae</taxon>
        <taxon>Artemisia</taxon>
    </lineage>
</organism>
<dbReference type="GO" id="GO:0035999">
    <property type="term" value="P:tetrahydrofolate interconversion"/>
    <property type="evidence" value="ECO:0007669"/>
    <property type="project" value="TreeGrafter"/>
</dbReference>
<dbReference type="EC" id="3.5.4.9" evidence="1"/>
<dbReference type="PANTHER" id="PTHR48099">
    <property type="entry name" value="C-1-TETRAHYDROFOLATE SYNTHASE, CYTOPLASMIC-RELATED"/>
    <property type="match status" value="1"/>
</dbReference>
<accession>A0A2U1L003</accession>
<dbReference type="GO" id="GO:0004488">
    <property type="term" value="F:methylenetetrahydrofolate dehydrogenase (NADP+) activity"/>
    <property type="evidence" value="ECO:0007669"/>
    <property type="project" value="InterPro"/>
</dbReference>
<reference evidence="4 5" key="1">
    <citation type="journal article" date="2018" name="Mol. Plant">
        <title>The genome of Artemisia annua provides insight into the evolution of Asteraceae family and artemisinin biosynthesis.</title>
        <authorList>
            <person name="Shen Q."/>
            <person name="Zhang L."/>
            <person name="Liao Z."/>
            <person name="Wang S."/>
            <person name="Yan T."/>
            <person name="Shi P."/>
            <person name="Liu M."/>
            <person name="Fu X."/>
            <person name="Pan Q."/>
            <person name="Wang Y."/>
            <person name="Lv Z."/>
            <person name="Lu X."/>
            <person name="Zhang F."/>
            <person name="Jiang W."/>
            <person name="Ma Y."/>
            <person name="Chen M."/>
            <person name="Hao X."/>
            <person name="Li L."/>
            <person name="Tang Y."/>
            <person name="Lv G."/>
            <person name="Zhou Y."/>
            <person name="Sun X."/>
            <person name="Brodelius P.E."/>
            <person name="Rose J.K.C."/>
            <person name="Tang K."/>
        </authorList>
    </citation>
    <scope>NUCLEOTIDE SEQUENCE [LARGE SCALE GENOMIC DNA]</scope>
    <source>
        <strain evidence="5">cv. Huhao1</strain>
        <tissue evidence="4">Leaf</tissue>
    </source>
</reference>
<dbReference type="GO" id="GO:0005829">
    <property type="term" value="C:cytosol"/>
    <property type="evidence" value="ECO:0007669"/>
    <property type="project" value="TreeGrafter"/>
</dbReference>
<protein>
    <recommendedName>
        <fullName evidence="1">methenyltetrahydrofolate cyclohydrolase</fullName>
        <ecNumber evidence="1">3.5.4.9</ecNumber>
    </recommendedName>
</protein>
<dbReference type="Gene3D" id="3.40.50.720">
    <property type="entry name" value="NAD(P)-binding Rossmann-like Domain"/>
    <property type="match status" value="1"/>
</dbReference>
<comment type="caution">
    <text evidence="4">The sequence shown here is derived from an EMBL/GenBank/DDBJ whole genome shotgun (WGS) entry which is preliminary data.</text>
</comment>
<dbReference type="STRING" id="35608.A0A2U1L003"/>